<evidence type="ECO:0000256" key="2">
    <source>
        <dbReference type="SAM" id="Phobius"/>
    </source>
</evidence>
<gene>
    <name evidence="3" type="ORF">GGR03_000545</name>
</gene>
<keyword evidence="3" id="KW-0131">Cell cycle</keyword>
<keyword evidence="2" id="KW-0472">Membrane</keyword>
<accession>A0A7W6HAS3</accession>
<dbReference type="EMBL" id="JACIEM010000001">
    <property type="protein sequence ID" value="MBB4001498.1"/>
    <property type="molecule type" value="Genomic_DNA"/>
</dbReference>
<keyword evidence="3" id="KW-0132">Cell division</keyword>
<dbReference type="AlphaFoldDB" id="A0A7W6HAS3"/>
<dbReference type="Pfam" id="PF04977">
    <property type="entry name" value="DivIC"/>
    <property type="match status" value="1"/>
</dbReference>
<keyword evidence="4" id="KW-1185">Reference proteome</keyword>
<comment type="caution">
    <text evidence="3">The sequence shown here is derived from an EMBL/GenBank/DDBJ whole genome shotgun (WGS) entry which is preliminary data.</text>
</comment>
<proteinExistence type="predicted"/>
<dbReference type="InterPro" id="IPR007060">
    <property type="entry name" value="FtsL/DivIC"/>
</dbReference>
<dbReference type="RefSeq" id="WP_183206022.1">
    <property type="nucleotide sequence ID" value="NZ_JAAAMM010000001.1"/>
</dbReference>
<feature type="transmembrane region" description="Helical" evidence="2">
    <location>
        <begin position="12"/>
        <end position="29"/>
    </location>
</feature>
<evidence type="ECO:0000256" key="1">
    <source>
        <dbReference type="SAM" id="Coils"/>
    </source>
</evidence>
<sequence length="106" mass="12230">MRTIQKRPTQIGRLIVPAITASFLAYFAIHAQSGKYGLEARASLTRELAVRSAHLDELTREREALEQRVQLLHDGTLERDMIDERARRSLNVAMEDEIVILRNDFR</sequence>
<feature type="coiled-coil region" evidence="1">
    <location>
        <begin position="48"/>
        <end position="75"/>
    </location>
</feature>
<dbReference type="GO" id="GO:0051301">
    <property type="term" value="P:cell division"/>
    <property type="evidence" value="ECO:0007669"/>
    <property type="project" value="UniProtKB-KW"/>
</dbReference>
<keyword evidence="2" id="KW-0812">Transmembrane</keyword>
<evidence type="ECO:0000313" key="4">
    <source>
        <dbReference type="Proteomes" id="UP000588647"/>
    </source>
</evidence>
<dbReference type="Proteomes" id="UP000588647">
    <property type="component" value="Unassembled WGS sequence"/>
</dbReference>
<organism evidence="3 4">
    <name type="scientific">Aurantimonas endophytica</name>
    <dbReference type="NCBI Taxonomy" id="1522175"/>
    <lineage>
        <taxon>Bacteria</taxon>
        <taxon>Pseudomonadati</taxon>
        <taxon>Pseudomonadota</taxon>
        <taxon>Alphaproteobacteria</taxon>
        <taxon>Hyphomicrobiales</taxon>
        <taxon>Aurantimonadaceae</taxon>
        <taxon>Aurantimonas</taxon>
    </lineage>
</organism>
<protein>
    <submittedName>
        <fullName evidence="3">Cell division protein FtsB</fullName>
    </submittedName>
</protein>
<name>A0A7W6HAS3_9HYPH</name>
<reference evidence="3 4" key="1">
    <citation type="submission" date="2020-08" db="EMBL/GenBank/DDBJ databases">
        <title>Genomic Encyclopedia of Type Strains, Phase IV (KMG-IV): sequencing the most valuable type-strain genomes for metagenomic binning, comparative biology and taxonomic classification.</title>
        <authorList>
            <person name="Goeker M."/>
        </authorList>
    </citation>
    <scope>NUCLEOTIDE SEQUENCE [LARGE SCALE GENOMIC DNA]</scope>
    <source>
        <strain evidence="3 4">DSM 103570</strain>
    </source>
</reference>
<keyword evidence="1" id="KW-0175">Coiled coil</keyword>
<evidence type="ECO:0000313" key="3">
    <source>
        <dbReference type="EMBL" id="MBB4001498.1"/>
    </source>
</evidence>
<keyword evidence="2" id="KW-1133">Transmembrane helix</keyword>